<dbReference type="AlphaFoldDB" id="A0A1M6JVD8"/>
<dbReference type="Proteomes" id="UP000184465">
    <property type="component" value="Unassembled WGS sequence"/>
</dbReference>
<feature type="domain" description="Putative Se/S carrier protein-like" evidence="1">
    <location>
        <begin position="6"/>
        <end position="73"/>
    </location>
</feature>
<evidence type="ECO:0000313" key="3">
    <source>
        <dbReference type="Proteomes" id="UP000184465"/>
    </source>
</evidence>
<reference evidence="2 3" key="1">
    <citation type="submission" date="2016-11" db="EMBL/GenBank/DDBJ databases">
        <authorList>
            <person name="Jaros S."/>
            <person name="Januszkiewicz K."/>
            <person name="Wedrychowicz H."/>
        </authorList>
    </citation>
    <scope>NUCLEOTIDE SEQUENCE [LARGE SCALE GENOMIC DNA]</scope>
    <source>
        <strain evidence="2 3">DSM 15212</strain>
    </source>
</reference>
<dbReference type="EMBL" id="FRAG01000001">
    <property type="protein sequence ID" value="SHJ50674.1"/>
    <property type="molecule type" value="Genomic_DNA"/>
</dbReference>
<gene>
    <name evidence="2" type="ORF">SAMN02745912_00175</name>
</gene>
<sequence length="89" mass="10397">MDNKSIIVVFNSKTHAYNLESILKKEGYTPIIYNAPGYLAESCSMAVKINESAYDFILQQIDLRKLDVFKIYKTCYEKNVKVYKVLKKY</sequence>
<accession>A0A1M6JVD8</accession>
<organism evidence="2 3">
    <name type="scientific">Paramaledivibacter caminithermalis (strain DSM 15212 / CIP 107654 / DViRD3)</name>
    <name type="common">Clostridium caminithermale</name>
    <dbReference type="NCBI Taxonomy" id="1121301"/>
    <lineage>
        <taxon>Bacteria</taxon>
        <taxon>Bacillati</taxon>
        <taxon>Bacillota</taxon>
        <taxon>Clostridia</taxon>
        <taxon>Peptostreptococcales</taxon>
        <taxon>Caminicellaceae</taxon>
        <taxon>Paramaledivibacter</taxon>
    </lineage>
</organism>
<dbReference type="OrthoDB" id="3192849at2"/>
<evidence type="ECO:0000259" key="1">
    <source>
        <dbReference type="Pfam" id="PF11823"/>
    </source>
</evidence>
<proteinExistence type="predicted"/>
<dbReference type="InterPro" id="IPR021778">
    <property type="entry name" value="Se/S_carrier-like"/>
</dbReference>
<keyword evidence="3" id="KW-1185">Reference proteome</keyword>
<name>A0A1M6JVD8_PARC5</name>
<evidence type="ECO:0000313" key="2">
    <source>
        <dbReference type="EMBL" id="SHJ50674.1"/>
    </source>
</evidence>
<dbReference type="RefSeq" id="WP_073146482.1">
    <property type="nucleotide sequence ID" value="NZ_FRAG01000001.1"/>
</dbReference>
<protein>
    <recommendedName>
        <fullName evidence="1">Putative Se/S carrier protein-like domain-containing protein</fullName>
    </recommendedName>
</protein>
<dbReference type="Pfam" id="PF11823">
    <property type="entry name" value="Se_S_carrier"/>
    <property type="match status" value="1"/>
</dbReference>